<evidence type="ECO:0000256" key="3">
    <source>
        <dbReference type="ARBA" id="ARBA00022692"/>
    </source>
</evidence>
<dbReference type="PANTHER" id="PTHR33968:SF1">
    <property type="entry name" value="PROTEIN PET100 HOMOLOG, MITOCHONDRIAL"/>
    <property type="match status" value="1"/>
</dbReference>
<dbReference type="GO" id="GO:0051082">
    <property type="term" value="F:unfolded protein binding"/>
    <property type="evidence" value="ECO:0007669"/>
    <property type="project" value="TreeGrafter"/>
</dbReference>
<gene>
    <name evidence="10" type="primary">LOC107265377</name>
</gene>
<keyword evidence="7" id="KW-0472">Membrane</keyword>
<keyword evidence="4" id="KW-0809">Transit peptide</keyword>
<evidence type="ECO:0000256" key="6">
    <source>
        <dbReference type="ARBA" id="ARBA00023128"/>
    </source>
</evidence>
<keyword evidence="6" id="KW-0496">Mitochondrion</keyword>
<dbReference type="KEGG" id="ccin:107265377"/>
<reference evidence="10" key="1">
    <citation type="submission" date="2025-08" db="UniProtKB">
        <authorList>
            <consortium name="RefSeq"/>
        </authorList>
    </citation>
    <scope>IDENTIFICATION</scope>
</reference>
<proteinExistence type="inferred from homology"/>
<dbReference type="GO" id="GO:0005743">
    <property type="term" value="C:mitochondrial inner membrane"/>
    <property type="evidence" value="ECO:0007669"/>
    <property type="project" value="TreeGrafter"/>
</dbReference>
<evidence type="ECO:0000256" key="2">
    <source>
        <dbReference type="ARBA" id="ARBA00004325"/>
    </source>
</evidence>
<evidence type="ECO:0000256" key="7">
    <source>
        <dbReference type="ARBA" id="ARBA00023136"/>
    </source>
</evidence>
<evidence type="ECO:0000256" key="5">
    <source>
        <dbReference type="ARBA" id="ARBA00022989"/>
    </source>
</evidence>
<comment type="subcellular location">
    <subcellularLocation>
        <location evidence="1">Membrane</location>
        <topology evidence="1">Single-pass membrane protein</topology>
    </subcellularLocation>
    <subcellularLocation>
        <location evidence="2">Mitochondrion membrane</location>
    </subcellularLocation>
</comment>
<protein>
    <submittedName>
        <fullName evidence="10">Protein PET100 homolog, mitochondrial</fullName>
    </submittedName>
</protein>
<evidence type="ECO:0000313" key="9">
    <source>
        <dbReference type="Proteomes" id="UP000694920"/>
    </source>
</evidence>
<comment type="similarity">
    <text evidence="8">Belongs to the PET100 family.</text>
</comment>
<keyword evidence="9" id="KW-1185">Reference proteome</keyword>
<dbReference type="AlphaFoldDB" id="A0AAJ7FG76"/>
<dbReference type="GO" id="GO:0033617">
    <property type="term" value="P:mitochondrial respiratory chain complex IV assembly"/>
    <property type="evidence" value="ECO:0007669"/>
    <property type="project" value="InterPro"/>
</dbReference>
<evidence type="ECO:0000256" key="8">
    <source>
        <dbReference type="ARBA" id="ARBA00038077"/>
    </source>
</evidence>
<evidence type="ECO:0000313" key="10">
    <source>
        <dbReference type="RefSeq" id="XP_015590271.1"/>
    </source>
</evidence>
<sequence>MGTWKLEVLRMAIYMAFPVGLFHYFNQPENFEEWVTKVKRETYPPENKENTLLLRKTIEEHQAAYQKKVLEALEASQAQIDKDKLKN</sequence>
<name>A0AAJ7FG76_CEPCN</name>
<dbReference type="RefSeq" id="XP_015590271.1">
    <property type="nucleotide sequence ID" value="XM_015734785.2"/>
</dbReference>
<evidence type="ECO:0000256" key="1">
    <source>
        <dbReference type="ARBA" id="ARBA00004167"/>
    </source>
</evidence>
<organism evidence="9 10">
    <name type="scientific">Cephus cinctus</name>
    <name type="common">Wheat stem sawfly</name>
    <dbReference type="NCBI Taxonomy" id="211228"/>
    <lineage>
        <taxon>Eukaryota</taxon>
        <taxon>Metazoa</taxon>
        <taxon>Ecdysozoa</taxon>
        <taxon>Arthropoda</taxon>
        <taxon>Hexapoda</taxon>
        <taxon>Insecta</taxon>
        <taxon>Pterygota</taxon>
        <taxon>Neoptera</taxon>
        <taxon>Endopterygota</taxon>
        <taxon>Hymenoptera</taxon>
        <taxon>Cephoidea</taxon>
        <taxon>Cephidae</taxon>
        <taxon>Cephus</taxon>
    </lineage>
</organism>
<accession>A0AAJ7FG76</accession>
<keyword evidence="3" id="KW-0812">Transmembrane</keyword>
<dbReference type="Proteomes" id="UP000694920">
    <property type="component" value="Unplaced"/>
</dbReference>
<evidence type="ECO:0000256" key="4">
    <source>
        <dbReference type="ARBA" id="ARBA00022946"/>
    </source>
</evidence>
<dbReference type="Pfam" id="PF09803">
    <property type="entry name" value="Pet100"/>
    <property type="match status" value="1"/>
</dbReference>
<dbReference type="PANTHER" id="PTHR33968">
    <property type="entry name" value="PROTEIN PET100 HOMOLOG, MITOCHONDRIAL"/>
    <property type="match status" value="1"/>
</dbReference>
<dbReference type="InterPro" id="IPR018625">
    <property type="entry name" value="Pet100"/>
</dbReference>
<dbReference type="GeneID" id="107265377"/>
<keyword evidence="5" id="KW-1133">Transmembrane helix</keyword>